<dbReference type="EMBL" id="CP031968">
    <property type="protein sequence ID" value="AXT45500.1"/>
    <property type="molecule type" value="Genomic_DNA"/>
</dbReference>
<keyword evidence="9" id="KW-1185">Reference proteome</keyword>
<dbReference type="SUPFAM" id="SSF51905">
    <property type="entry name" value="FAD/NAD(P)-binding domain"/>
    <property type="match status" value="1"/>
</dbReference>
<comment type="pathway">
    <text evidence="6">Porphyrin-containing compound metabolism.</text>
</comment>
<evidence type="ECO:0000256" key="5">
    <source>
        <dbReference type="ARBA" id="ARBA00023133"/>
    </source>
</evidence>
<name>A0AAD0RN34_9NEIS</name>
<dbReference type="Pfam" id="PF01593">
    <property type="entry name" value="Amino_oxidase"/>
    <property type="match status" value="1"/>
</dbReference>
<dbReference type="InterPro" id="IPR002937">
    <property type="entry name" value="Amino_oxidase"/>
</dbReference>
<dbReference type="GO" id="GO:0006783">
    <property type="term" value="P:heme biosynthetic process"/>
    <property type="evidence" value="ECO:0007669"/>
    <property type="project" value="UniProtKB-KW"/>
</dbReference>
<dbReference type="PRINTS" id="PR00419">
    <property type="entry name" value="ADXRDTASE"/>
</dbReference>
<dbReference type="GO" id="GO:0004729">
    <property type="term" value="F:oxygen-dependent protoporphyrinogen oxidase activity"/>
    <property type="evidence" value="ECO:0007669"/>
    <property type="project" value="UniProtKB-EC"/>
</dbReference>
<organism evidence="8 9">
    <name type="scientific">Chromobacterium rhizoryzae</name>
    <dbReference type="NCBI Taxonomy" id="1778675"/>
    <lineage>
        <taxon>Bacteria</taxon>
        <taxon>Pseudomonadati</taxon>
        <taxon>Pseudomonadota</taxon>
        <taxon>Betaproteobacteria</taxon>
        <taxon>Neisseriales</taxon>
        <taxon>Chromobacteriaceae</taxon>
        <taxon>Chromobacterium</taxon>
    </lineage>
</organism>
<evidence type="ECO:0000256" key="2">
    <source>
        <dbReference type="ARBA" id="ARBA00022630"/>
    </source>
</evidence>
<keyword evidence="5" id="KW-0350">Heme biosynthesis</keyword>
<evidence type="ECO:0000256" key="1">
    <source>
        <dbReference type="ARBA" id="ARBA00001974"/>
    </source>
</evidence>
<sequence length="443" mass="47549">MIAVIGAGMSGLACAWQLRQHGVDAVVFEASGRMGGKVLSLDLAPGLMEAGPNTVLADEALWQWLLELGLTPLPPAPGPQRRFVLRHGHYRALPDGPAALLSGSYFSWGAKWRLLSEPWRRSAPAEVETVAAFFRRRLGEEALATLVDPFIGGVFAGDPEELLMAECLPALAAAEREAGSLALGMWRRWRRGVVRRKRMFTLAGGLSSLAERLARDLDVRLGCPALGLERADEGWRVLTPRGPQLASAVVLALPAPQAALLLKDCEPDWASACAALPYAPLTVVATVTEEQALRRPLNGFGGLHPASEQALALGHLMSSRIYPHTAAPGLKLVTSFIGGRRQAELAGLPDQTLLRRLNLELARLFGLEGEPLSQRIVRWPQALPQGTLAMAALRPLAAAASERGLHVCANWLDGVSLPDCLAKGRALADRLAEQALHCRGYGI</sequence>
<dbReference type="Gene3D" id="3.90.660.20">
    <property type="entry name" value="Protoporphyrinogen oxidase, mitochondrial, domain 2"/>
    <property type="match status" value="1"/>
</dbReference>
<reference evidence="8 9" key="1">
    <citation type="submission" date="2018-08" db="EMBL/GenBank/DDBJ databases">
        <title>Complete genome sequence of JP2-74.</title>
        <authorList>
            <person name="Wu L."/>
        </authorList>
    </citation>
    <scope>NUCLEOTIDE SEQUENCE [LARGE SCALE GENOMIC DNA]</scope>
    <source>
        <strain evidence="8 9">JP2-74</strain>
    </source>
</reference>
<keyword evidence="2" id="KW-0285">Flavoprotein</keyword>
<protein>
    <submittedName>
        <fullName evidence="8">Protoporphyrinogen oxidase</fullName>
        <ecNumber evidence="8">1.3.3.4</ecNumber>
    </submittedName>
</protein>
<dbReference type="SUPFAM" id="SSF54373">
    <property type="entry name" value="FAD-linked reductases, C-terminal domain"/>
    <property type="match status" value="1"/>
</dbReference>
<dbReference type="NCBIfam" id="TIGR00562">
    <property type="entry name" value="proto_IX_ox"/>
    <property type="match status" value="1"/>
</dbReference>
<dbReference type="EC" id="1.3.3.4" evidence="8"/>
<dbReference type="AlphaFoldDB" id="A0AAD0RN34"/>
<dbReference type="Gene3D" id="1.10.3110.10">
    <property type="entry name" value="protoporphyrinogen ix oxidase, domain 3"/>
    <property type="match status" value="1"/>
</dbReference>
<dbReference type="Gene3D" id="3.50.50.60">
    <property type="entry name" value="FAD/NAD(P)-binding domain"/>
    <property type="match status" value="1"/>
</dbReference>
<dbReference type="RefSeq" id="WP_019103515.1">
    <property type="nucleotide sequence ID" value="NZ_CP031968.1"/>
</dbReference>
<evidence type="ECO:0000256" key="3">
    <source>
        <dbReference type="ARBA" id="ARBA00022827"/>
    </source>
</evidence>
<keyword evidence="4 8" id="KW-0560">Oxidoreductase</keyword>
<evidence type="ECO:0000313" key="9">
    <source>
        <dbReference type="Proteomes" id="UP000259465"/>
    </source>
</evidence>
<dbReference type="InterPro" id="IPR004572">
    <property type="entry name" value="Protoporphyrinogen_oxidase"/>
</dbReference>
<accession>A0AAD0RN34</accession>
<feature type="domain" description="Amine oxidase" evidence="7">
    <location>
        <begin position="9"/>
        <end position="431"/>
    </location>
</feature>
<dbReference type="InterPro" id="IPR050464">
    <property type="entry name" value="Zeta_carotene_desat/Oxidored"/>
</dbReference>
<comment type="cofactor">
    <cofactor evidence="1">
        <name>FAD</name>
        <dbReference type="ChEBI" id="CHEBI:57692"/>
    </cofactor>
</comment>
<evidence type="ECO:0000256" key="4">
    <source>
        <dbReference type="ARBA" id="ARBA00023002"/>
    </source>
</evidence>
<evidence type="ECO:0000259" key="7">
    <source>
        <dbReference type="Pfam" id="PF01593"/>
    </source>
</evidence>
<dbReference type="PANTHER" id="PTHR42923">
    <property type="entry name" value="PROTOPORPHYRINOGEN OXIDASE"/>
    <property type="match status" value="1"/>
</dbReference>
<dbReference type="InterPro" id="IPR036188">
    <property type="entry name" value="FAD/NAD-bd_sf"/>
</dbReference>
<evidence type="ECO:0000313" key="8">
    <source>
        <dbReference type="EMBL" id="AXT45500.1"/>
    </source>
</evidence>
<proteinExistence type="predicted"/>
<evidence type="ECO:0000256" key="6">
    <source>
        <dbReference type="ARBA" id="ARBA00023444"/>
    </source>
</evidence>
<dbReference type="PANTHER" id="PTHR42923:SF3">
    <property type="entry name" value="PROTOPORPHYRINOGEN OXIDASE"/>
    <property type="match status" value="1"/>
</dbReference>
<gene>
    <name evidence="8" type="primary">hemG</name>
    <name evidence="8" type="ORF">D1345_04555</name>
</gene>
<dbReference type="KEGG" id="crz:D1345_04555"/>
<dbReference type="Proteomes" id="UP000259465">
    <property type="component" value="Chromosome"/>
</dbReference>
<keyword evidence="3" id="KW-0274">FAD</keyword>